<protein>
    <submittedName>
        <fullName evidence="1">Uncharacterized protein</fullName>
    </submittedName>
</protein>
<dbReference type="Proteomes" id="UP001157006">
    <property type="component" value="Chromosome 5"/>
</dbReference>
<gene>
    <name evidence="1" type="ORF">VFH_V104440</name>
</gene>
<accession>A0AAV1AU58</accession>
<reference evidence="1 2" key="1">
    <citation type="submission" date="2023-01" db="EMBL/GenBank/DDBJ databases">
        <authorList>
            <person name="Kreplak J."/>
        </authorList>
    </citation>
    <scope>NUCLEOTIDE SEQUENCE [LARGE SCALE GENOMIC DNA]</scope>
</reference>
<name>A0AAV1AU58_VICFA</name>
<keyword evidence="2" id="KW-1185">Reference proteome</keyword>
<dbReference type="AlphaFoldDB" id="A0AAV1AU58"/>
<dbReference type="EMBL" id="OX451740">
    <property type="protein sequence ID" value="CAI8613915.1"/>
    <property type="molecule type" value="Genomic_DNA"/>
</dbReference>
<evidence type="ECO:0000313" key="1">
    <source>
        <dbReference type="EMBL" id="CAI8613915.1"/>
    </source>
</evidence>
<proteinExistence type="predicted"/>
<evidence type="ECO:0000313" key="2">
    <source>
        <dbReference type="Proteomes" id="UP001157006"/>
    </source>
</evidence>
<organism evidence="1 2">
    <name type="scientific">Vicia faba</name>
    <name type="common">Broad bean</name>
    <name type="synonym">Faba vulgaris</name>
    <dbReference type="NCBI Taxonomy" id="3906"/>
    <lineage>
        <taxon>Eukaryota</taxon>
        <taxon>Viridiplantae</taxon>
        <taxon>Streptophyta</taxon>
        <taxon>Embryophyta</taxon>
        <taxon>Tracheophyta</taxon>
        <taxon>Spermatophyta</taxon>
        <taxon>Magnoliopsida</taxon>
        <taxon>eudicotyledons</taxon>
        <taxon>Gunneridae</taxon>
        <taxon>Pentapetalae</taxon>
        <taxon>rosids</taxon>
        <taxon>fabids</taxon>
        <taxon>Fabales</taxon>
        <taxon>Fabaceae</taxon>
        <taxon>Papilionoideae</taxon>
        <taxon>50 kb inversion clade</taxon>
        <taxon>NPAAA clade</taxon>
        <taxon>Hologalegina</taxon>
        <taxon>IRL clade</taxon>
        <taxon>Fabeae</taxon>
        <taxon>Vicia</taxon>
    </lineage>
</organism>
<sequence>MEFLRQSSFCHCLKLSGCKLLFRVVLDHSSFSPSSALSSCVSQFYRKNEKDKEIEKKIGLPTGELQWFFFDKESDEMPMRIPRLFQFGDYVWTRFGSRILELILGVLLNYLGQKSMATSIGESCNNVLELNQRCAMKAWSFDLRFRQTD</sequence>